<dbReference type="InParanoid" id="A0A0C3AEL0"/>
<evidence type="ECO:0000313" key="1">
    <source>
        <dbReference type="EMBL" id="KIM63387.1"/>
    </source>
</evidence>
<gene>
    <name evidence="1" type="ORF">SCLCIDRAFT_756740</name>
</gene>
<organism evidence="1 2">
    <name type="scientific">Scleroderma citrinum Foug A</name>
    <dbReference type="NCBI Taxonomy" id="1036808"/>
    <lineage>
        <taxon>Eukaryota</taxon>
        <taxon>Fungi</taxon>
        <taxon>Dikarya</taxon>
        <taxon>Basidiomycota</taxon>
        <taxon>Agaricomycotina</taxon>
        <taxon>Agaricomycetes</taxon>
        <taxon>Agaricomycetidae</taxon>
        <taxon>Boletales</taxon>
        <taxon>Sclerodermatineae</taxon>
        <taxon>Sclerodermataceae</taxon>
        <taxon>Scleroderma</taxon>
    </lineage>
</organism>
<dbReference type="HOGENOM" id="CLU_049937_0_0_1"/>
<dbReference type="Proteomes" id="UP000053989">
    <property type="component" value="Unassembled WGS sequence"/>
</dbReference>
<dbReference type="AlphaFoldDB" id="A0A0C3AEL0"/>
<dbReference type="EMBL" id="KN822035">
    <property type="protein sequence ID" value="KIM63387.1"/>
    <property type="molecule type" value="Genomic_DNA"/>
</dbReference>
<name>A0A0C3AEL0_9AGAM</name>
<reference evidence="2" key="2">
    <citation type="submission" date="2015-01" db="EMBL/GenBank/DDBJ databases">
        <title>Evolutionary Origins and Diversification of the Mycorrhizal Mutualists.</title>
        <authorList>
            <consortium name="DOE Joint Genome Institute"/>
            <consortium name="Mycorrhizal Genomics Consortium"/>
            <person name="Kohler A."/>
            <person name="Kuo A."/>
            <person name="Nagy L.G."/>
            <person name="Floudas D."/>
            <person name="Copeland A."/>
            <person name="Barry K.W."/>
            <person name="Cichocki N."/>
            <person name="Veneault-Fourrey C."/>
            <person name="LaButti K."/>
            <person name="Lindquist E.A."/>
            <person name="Lipzen A."/>
            <person name="Lundell T."/>
            <person name="Morin E."/>
            <person name="Murat C."/>
            <person name="Riley R."/>
            <person name="Ohm R."/>
            <person name="Sun H."/>
            <person name="Tunlid A."/>
            <person name="Henrissat B."/>
            <person name="Grigoriev I.V."/>
            <person name="Hibbett D.S."/>
            <person name="Martin F."/>
        </authorList>
    </citation>
    <scope>NUCLEOTIDE SEQUENCE [LARGE SCALE GENOMIC DNA]</scope>
    <source>
        <strain evidence="2">Foug A</strain>
    </source>
</reference>
<sequence length="424" mass="47645">MAHGSVKYPYHVLVRWLRKGRSHRHPSWDPLQHLPPELVGAIFDHWLWLEILHQRPNPSQLPVLLSLVSKSWRDFVYANPLLWRFVDINASCATIRRLAALERRISRTQNTPLILSLIVDSPPHLEAIQILFASSHRFCELHLSISDLTGWWKNASMGPFSQLTKLVINAWPMHPGCGELTSILSTAPLLHQTDWGAPIDPSPLVGMYGHQFLTLDLCSLSLRTDSILNILAACPQLLSANFNFIVDMDEVFLQREVVMESLTSLTLKGPGYMPIHLLKSIHASRLRTFWIMWSGNGDRDPLTKPLTFFLMRSPLLQLLKQLSIKVVPGSQGDLFTDRMFRLLTCKEGETLRQGVLLPQLEELSISGGLEGMHGGTNKFGTSAILAFIQSRSPKSPTLPAEAGLLRLVELAHGHDSTSCSYCIR</sequence>
<dbReference type="STRING" id="1036808.A0A0C3AEL0"/>
<protein>
    <submittedName>
        <fullName evidence="1">Uncharacterized protein</fullName>
    </submittedName>
</protein>
<reference evidence="1 2" key="1">
    <citation type="submission" date="2014-04" db="EMBL/GenBank/DDBJ databases">
        <authorList>
            <consortium name="DOE Joint Genome Institute"/>
            <person name="Kuo A."/>
            <person name="Kohler A."/>
            <person name="Nagy L.G."/>
            <person name="Floudas D."/>
            <person name="Copeland A."/>
            <person name="Barry K.W."/>
            <person name="Cichocki N."/>
            <person name="Veneault-Fourrey C."/>
            <person name="LaButti K."/>
            <person name="Lindquist E.A."/>
            <person name="Lipzen A."/>
            <person name="Lundell T."/>
            <person name="Morin E."/>
            <person name="Murat C."/>
            <person name="Sun H."/>
            <person name="Tunlid A."/>
            <person name="Henrissat B."/>
            <person name="Grigoriev I.V."/>
            <person name="Hibbett D.S."/>
            <person name="Martin F."/>
            <person name="Nordberg H.P."/>
            <person name="Cantor M.N."/>
            <person name="Hua S.X."/>
        </authorList>
    </citation>
    <scope>NUCLEOTIDE SEQUENCE [LARGE SCALE GENOMIC DNA]</scope>
    <source>
        <strain evidence="1 2">Foug A</strain>
    </source>
</reference>
<keyword evidence="2" id="KW-1185">Reference proteome</keyword>
<proteinExistence type="predicted"/>
<dbReference type="OrthoDB" id="3217549at2759"/>
<evidence type="ECO:0000313" key="2">
    <source>
        <dbReference type="Proteomes" id="UP000053989"/>
    </source>
</evidence>
<accession>A0A0C3AEL0</accession>